<proteinExistence type="predicted"/>
<keyword evidence="9" id="KW-0009">Actin-binding</keyword>
<dbReference type="Pfam" id="PF00595">
    <property type="entry name" value="PDZ"/>
    <property type="match status" value="1"/>
</dbReference>
<keyword evidence="7" id="KW-0770">Synapse</keyword>
<dbReference type="GO" id="GO:0007015">
    <property type="term" value="P:actin filament organization"/>
    <property type="evidence" value="ECO:0007669"/>
    <property type="project" value="TreeGrafter"/>
</dbReference>
<evidence type="ECO:0000256" key="6">
    <source>
        <dbReference type="ARBA" id="ARBA00022902"/>
    </source>
</evidence>
<keyword evidence="17" id="KW-1185">Reference proteome</keyword>
<feature type="compositionally biased region" description="Basic residues" evidence="13">
    <location>
        <begin position="3214"/>
        <end position="3223"/>
    </location>
</feature>
<feature type="compositionally biased region" description="Pro residues" evidence="13">
    <location>
        <begin position="3089"/>
        <end position="3104"/>
    </location>
</feature>
<feature type="compositionally biased region" description="Polar residues" evidence="13">
    <location>
        <begin position="2965"/>
        <end position="2976"/>
    </location>
</feature>
<evidence type="ECO:0000256" key="1">
    <source>
        <dbReference type="ARBA" id="ARBA00004245"/>
    </source>
</evidence>
<feature type="compositionally biased region" description="Basic and acidic residues" evidence="13">
    <location>
        <begin position="2759"/>
        <end position="2786"/>
    </location>
</feature>
<feature type="compositionally biased region" description="Acidic residues" evidence="13">
    <location>
        <begin position="2243"/>
        <end position="2252"/>
    </location>
</feature>
<organism evidence="16 17">
    <name type="scientific">Petrolisthes manimaculis</name>
    <dbReference type="NCBI Taxonomy" id="1843537"/>
    <lineage>
        <taxon>Eukaryota</taxon>
        <taxon>Metazoa</taxon>
        <taxon>Ecdysozoa</taxon>
        <taxon>Arthropoda</taxon>
        <taxon>Crustacea</taxon>
        <taxon>Multicrustacea</taxon>
        <taxon>Malacostraca</taxon>
        <taxon>Eumalacostraca</taxon>
        <taxon>Eucarida</taxon>
        <taxon>Decapoda</taxon>
        <taxon>Pleocyemata</taxon>
        <taxon>Anomura</taxon>
        <taxon>Galatheoidea</taxon>
        <taxon>Porcellanidae</taxon>
        <taxon>Petrolisthes</taxon>
    </lineage>
</organism>
<feature type="compositionally biased region" description="Polar residues" evidence="13">
    <location>
        <begin position="1755"/>
        <end position="1782"/>
    </location>
</feature>
<feature type="region of interest" description="Disordered" evidence="13">
    <location>
        <begin position="1597"/>
        <end position="1663"/>
    </location>
</feature>
<feature type="compositionally biased region" description="Basic and acidic residues" evidence="13">
    <location>
        <begin position="1304"/>
        <end position="1324"/>
    </location>
</feature>
<feature type="region of interest" description="Disordered" evidence="13">
    <location>
        <begin position="1551"/>
        <end position="1585"/>
    </location>
</feature>
<feature type="compositionally biased region" description="Polar residues" evidence="13">
    <location>
        <begin position="220"/>
        <end position="235"/>
    </location>
</feature>
<dbReference type="Gene3D" id="1.10.150.50">
    <property type="entry name" value="Transcription Factor, Ets-1"/>
    <property type="match status" value="1"/>
</dbReference>
<dbReference type="FunFam" id="2.30.42.10:FF:000010">
    <property type="entry name" value="Neurabin-1 isoform 1"/>
    <property type="match status" value="1"/>
</dbReference>
<feature type="compositionally biased region" description="Basic and acidic residues" evidence="13">
    <location>
        <begin position="2496"/>
        <end position="2505"/>
    </location>
</feature>
<feature type="compositionally biased region" description="Basic residues" evidence="13">
    <location>
        <begin position="2506"/>
        <end position="2516"/>
    </location>
</feature>
<evidence type="ECO:0000256" key="3">
    <source>
        <dbReference type="ARBA" id="ARBA00022490"/>
    </source>
</evidence>
<feature type="region of interest" description="Disordered" evidence="13">
    <location>
        <begin position="217"/>
        <end position="250"/>
    </location>
</feature>
<evidence type="ECO:0000313" key="16">
    <source>
        <dbReference type="EMBL" id="KAK4323481.1"/>
    </source>
</evidence>
<dbReference type="SUPFAM" id="SSF47769">
    <property type="entry name" value="SAM/Pointed domain"/>
    <property type="match status" value="1"/>
</dbReference>
<keyword evidence="10" id="KW-0206">Cytoskeleton</keyword>
<dbReference type="InterPro" id="IPR040645">
    <property type="entry name" value="Neurabin-1/2_PDZ"/>
</dbReference>
<dbReference type="GO" id="GO:0019722">
    <property type="term" value="P:calcium-mediated signaling"/>
    <property type="evidence" value="ECO:0007669"/>
    <property type="project" value="TreeGrafter"/>
</dbReference>
<feature type="region of interest" description="Disordered" evidence="13">
    <location>
        <begin position="2460"/>
        <end position="2554"/>
    </location>
</feature>
<evidence type="ECO:0000259" key="15">
    <source>
        <dbReference type="PROSITE" id="PS50106"/>
    </source>
</evidence>
<feature type="compositionally biased region" description="Low complexity" evidence="13">
    <location>
        <begin position="3340"/>
        <end position="3351"/>
    </location>
</feature>
<dbReference type="CDD" id="cd22541">
    <property type="entry name" value="SP5_N"/>
    <property type="match status" value="1"/>
</dbReference>
<dbReference type="InterPro" id="IPR013761">
    <property type="entry name" value="SAM/pointed_sf"/>
</dbReference>
<feature type="compositionally biased region" description="Low complexity" evidence="13">
    <location>
        <begin position="2977"/>
        <end position="2992"/>
    </location>
</feature>
<feature type="compositionally biased region" description="Polar residues" evidence="13">
    <location>
        <begin position="2993"/>
        <end position="3005"/>
    </location>
</feature>
<feature type="compositionally biased region" description="Basic and acidic residues" evidence="13">
    <location>
        <begin position="344"/>
        <end position="357"/>
    </location>
</feature>
<dbReference type="GO" id="GO:0005737">
    <property type="term" value="C:cytoplasm"/>
    <property type="evidence" value="ECO:0007669"/>
    <property type="project" value="TreeGrafter"/>
</dbReference>
<keyword evidence="4" id="KW-0597">Phosphoprotein</keyword>
<evidence type="ECO:0000256" key="7">
    <source>
        <dbReference type="ARBA" id="ARBA00023018"/>
    </source>
</evidence>
<keyword evidence="8 12" id="KW-0175">Coiled coil</keyword>
<feature type="compositionally biased region" description="Polar residues" evidence="13">
    <location>
        <begin position="2812"/>
        <end position="2823"/>
    </location>
</feature>
<feature type="compositionally biased region" description="Low complexity" evidence="13">
    <location>
        <begin position="548"/>
        <end position="583"/>
    </location>
</feature>
<feature type="compositionally biased region" description="Pro residues" evidence="13">
    <location>
        <begin position="3018"/>
        <end position="3032"/>
    </location>
</feature>
<feature type="compositionally biased region" description="Low complexity" evidence="13">
    <location>
        <begin position="3033"/>
        <end position="3070"/>
    </location>
</feature>
<feature type="compositionally biased region" description="Low complexity" evidence="13">
    <location>
        <begin position="236"/>
        <end position="250"/>
    </location>
</feature>
<feature type="region of interest" description="Disordered" evidence="13">
    <location>
        <begin position="455"/>
        <end position="474"/>
    </location>
</feature>
<dbReference type="InterPro" id="IPR001478">
    <property type="entry name" value="PDZ"/>
</dbReference>
<keyword evidence="6" id="KW-0524">Neurogenesis</keyword>
<feature type="region of interest" description="Disordered" evidence="13">
    <location>
        <begin position="1469"/>
        <end position="1488"/>
    </location>
</feature>
<feature type="compositionally biased region" description="Basic and acidic residues" evidence="13">
    <location>
        <begin position="3268"/>
        <end position="3277"/>
    </location>
</feature>
<feature type="coiled-coil region" evidence="12">
    <location>
        <begin position="2564"/>
        <end position="2591"/>
    </location>
</feature>
<feature type="region of interest" description="Disordered" evidence="13">
    <location>
        <begin position="2070"/>
        <end position="2103"/>
    </location>
</feature>
<evidence type="ECO:0000256" key="11">
    <source>
        <dbReference type="ARBA" id="ARBA00034103"/>
    </source>
</evidence>
<feature type="region of interest" description="Disordered" evidence="13">
    <location>
        <begin position="97"/>
        <end position="185"/>
    </location>
</feature>
<feature type="compositionally biased region" description="Polar residues" evidence="13">
    <location>
        <begin position="152"/>
        <end position="165"/>
    </location>
</feature>
<feature type="compositionally biased region" description="Polar residues" evidence="13">
    <location>
        <begin position="2073"/>
        <end position="2084"/>
    </location>
</feature>
<dbReference type="SUPFAM" id="SSF50156">
    <property type="entry name" value="PDZ domain-like"/>
    <property type="match status" value="1"/>
</dbReference>
<feature type="region of interest" description="Disordered" evidence="13">
    <location>
        <begin position="2003"/>
        <end position="2042"/>
    </location>
</feature>
<dbReference type="InterPro" id="IPR036034">
    <property type="entry name" value="PDZ_sf"/>
</dbReference>
<feature type="region of interest" description="Disordered" evidence="13">
    <location>
        <begin position="1755"/>
        <end position="1794"/>
    </location>
</feature>
<feature type="compositionally biased region" description="Polar residues" evidence="13">
    <location>
        <begin position="99"/>
        <end position="116"/>
    </location>
</feature>
<feature type="compositionally biased region" description="Low complexity" evidence="13">
    <location>
        <begin position="1973"/>
        <end position="1989"/>
    </location>
</feature>
<feature type="region of interest" description="Disordered" evidence="13">
    <location>
        <begin position="2707"/>
        <end position="2832"/>
    </location>
</feature>
<accession>A0AAE1UK64</accession>
<evidence type="ECO:0000256" key="2">
    <source>
        <dbReference type="ARBA" id="ARBA00022473"/>
    </source>
</evidence>
<evidence type="ECO:0000256" key="13">
    <source>
        <dbReference type="SAM" id="MobiDB-lite"/>
    </source>
</evidence>
<keyword evidence="3" id="KW-0963">Cytoplasm</keyword>
<feature type="compositionally biased region" description="Polar residues" evidence="13">
    <location>
        <begin position="1818"/>
        <end position="1841"/>
    </location>
</feature>
<feature type="region of interest" description="Disordered" evidence="13">
    <location>
        <begin position="3453"/>
        <end position="3483"/>
    </location>
</feature>
<evidence type="ECO:0000256" key="9">
    <source>
        <dbReference type="ARBA" id="ARBA00023203"/>
    </source>
</evidence>
<feature type="compositionally biased region" description="Low complexity" evidence="13">
    <location>
        <begin position="2936"/>
        <end position="2954"/>
    </location>
</feature>
<dbReference type="GO" id="GO:0015629">
    <property type="term" value="C:actin cytoskeleton"/>
    <property type="evidence" value="ECO:0007669"/>
    <property type="project" value="TreeGrafter"/>
</dbReference>
<name>A0AAE1UK64_9EUCA</name>
<dbReference type="SMART" id="SM00228">
    <property type="entry name" value="PDZ"/>
    <property type="match status" value="1"/>
</dbReference>
<dbReference type="GO" id="GO:0031175">
    <property type="term" value="P:neuron projection development"/>
    <property type="evidence" value="ECO:0007669"/>
    <property type="project" value="TreeGrafter"/>
</dbReference>
<sequence length="3483" mass="378229">MSQVHSHGMYKGGGVGEEFNTERVRLQGKPSSDHYYLTHQDVSSGHQAGPEWWVSVDRTPYIAPNQINDILSQLSPISRQINPMESQEKTIGHQIGSGEVTSASPRLPSDESQAPSHSHHVKPDAIQVTSKMGRAACSSGQGKTRVGDGVGASSQANVKCQSNMAGQPGAGGSSVAPLRRSQTTTQLRTPLWDRARVGIKQIKNKCGANCRHGQRLHSLPSPTTNEGISPSTCQVISPTSSLPPSIPTSPIKRNANLRSKVVNGTVKSSAAKRAEGLCEGKVTAAKCVSSSGCSGEGDHRLGNTLNIHVVSSMSPVPEIGELDTKTDNSVLSQINSPRSSPCRHPPETLNNKKETERTSTTICNQSHIKQERQQASLKDKSVENQSKVKRERPQFLPLGKTVVPSHRAPSCHLYSRHRTVSQSSSSSSPGTGSQVTTPVSRSSSSHFLERAVTTPGAFSNSGSQLNSPDSGCGSSYLNSPISPFTTTSLSIKDTKSNNPQIKKFRKASQDLVTMQQTNCKSRGIGLSTSPCNSQDDPKLFTGGGIMGNSGKSSKKMSSGFSGRSIRSTSNTVSSMNSSQSISSKDNLGSKAKASKTEGDGGTCEISSNKSRKSNTGTTGSRFRNIINNIVKSNRLSLGEKKSRCHQEDAKQARKIFSVSGRLQNSSEGKKKTGATTANIKRSTSMSGDVKQSSGNLNKIKQRKSNSLDTGKCSRDMSDVATMSSFETKGCSSSVSSDVIQCSQKTQNVNPNPSPTDAKAKYLDIIKSWPSSASTKTGSLPDMNHLAQKPSVLHCFVRSKSISSQNPNIPLSEIKPIDDIKLPNPPAVGVCEDSVKQKYNNMLNTCDVISNEHDTVKKLNDTSVVMNESRKLSETKSTSLELSTDEWNTSSTMNNERYDIMQDSYTHTQSLCDISSITSSPKKSRCDGSGDSCDLATTSDISECVNDMTKNSFKGSNSSFDSGIGRTTGAYLKSKDNFRIIEYLMQFDEAEDDNGIACDTADIKCGAPSDLWDVTTQHHQSATEVLSPLENDICDPEQAKDITLCDDIDNDDLAGVESEVEDTSDVNETVENVRSLSTDTQCEPHHDLVEQVDHLHHLPSLDMSDTDFEDPETDFDNKDIMDTDFDPDIISALFDDQFVCETNTDDQCAGGTDFEDSHIDSDYEPDSIEIELEANTDDQHASGTDFEDSHIDSDYEPDSIEIELDEWNLFSEERRCEMNNDCLEIQEMDSLEFGLCQDSLDMWNEEDETAMVSSWREATTSQVEEGEDHQQVFDVTDLEDLGLYNIHDVQDLGDVSHLETSNISERAEDTGEFYPKDSETTESIEKPQVSSMPSEDTEDMVDTQTCEKTHHQVMYVERLLNTTAEEEVASDILKGQQLSNSVAYSQDYHGDLDSNNSSCSSSRSSSPSWRVKSGVSGYVRSGSEGNIGSALRLACLHASPSSHLGSTPSLALSGSRIVNRNKNIKQLRSRLSGSTSNLHPEQVSSTRGNLSAWASMPRLHRDSLKILTKSSHTTPKALPLSSVPTGKQQGRGWNALRRKVIQDRAWRKVEAPDICQGGGEDTIEWDTRKHSNHSSTRPPRLSKIFGGITENVRSTRQQLMSSSVNPENQLQNGSSHQPQPAGAPESGLGSSFDDTPANSTKSSNASINVGKLLSPPPSPGPSRQVVDAITNYLQTVDLVESEDDSFNHEADYFDPDDLVLLTDSEDVVSCHDLVIGSSRQNLNIDFNSPSPSPCSDRVTDDLQSLLKPHFPTSSFDWSPSRSPCHNSTTGRSISVSPTTQTPLPATRDPKTDQKCTDGKEIETLVDMISSKTDMKCETSGSANTISNQTTNTDSPTLTATASEDTRGRSRCKKSEESECESDCESECSRKRNVSCSDNMRAFLMSQPCAAAHASGEQHYNCTDTHVLDTSIEVSVEVVAGQPLALASHGHQHINDNKPKKKVKNKKKKKNEDRRGFSVSVPSTPTPRRGLFRRGSSQGNNNNNNSTTGTSFWSRWFCTTPVTVEGFPESQRDNNSTGTGTSSHDSDPEPLPPPIPPHGADPATVITAPIRSDVSDSISPHTINNNNVVVVGRADSTSPTPDNNNILLPRADSPTRTASPTDPEVMTADEAQRLLSSNIVEGRMRESQGLLSDEEAQEVVLLLSPPHESPQDPSQCLPPPPPPVPPHTQDPGLMKGEGRYDIDSAFDSGFASETVTRYDPDTTFDPAPGYESTDKFDPTQGAYNPSVAYDPVSKFDPTLTSPLSPEDEPSEADSSEASGDISQVTRVKEVLVEDGVHYLEDGHFWVEVPGLAEEWEDEDDDPNMPFHPHTRLTFSTRPVQVFSTYSVSEYDRKNDEVDPVAASAEYELEKRVEKMDLFPVQILKGEGGLGLSIIGMGVGADAGVEKLGIFVKTITPSGATQRDGRIQVNDQIIEVDGKSLVGVTQVFAASVLKNTSGEVNFLIGREKDPENSEVALLIKQSLQADREREERRRALGGPDYDPHTGQALFDPLSSPSEENSRSEDVPPHHHHHHHHHPHYPGYMEGMGQSPPTSPDATSPPPEVYDLEGDTSDNSSDADTAMLRKKLKEYQYRNAVAEAEVAKLKMSLVEMERKMGEGWAEGQGRLQEADRRTAELDGKLVAKSAEASTYQDMLEQSQGQFIILEKKYYKAKKIIKEYQGREQDFQHREEYHITLLEEKDSHYNALVKALKDRVIQLEGELVGAQKTAGLPVQVPPADPSHPTHWHPPQPQTSTKQPPRKPSLCTLASDLSDTENSDTSTSDGHKANTVERKLPVKEELDEAVPPHELLDVSASRAKGELAARGGLANRHLPSLKKTTSMSSAGSQDHSLDDSSLDDELPEALKYQQAVVGPAEGLQQEAQQDSRRSGVGESGVPSHVPASSSVVSAKATPALHPPSHSQTSQQHTSLSQPTQVIPSHAQPSQHPPAHSQLAHHALAYSQPSQNPPSHSQPVSSHPPLSQPMPGHVQASHQSQTNTQNISSHSQPFPSHPQVSQSLSGHSQPSKTPPQICQLPPAHSQPSPIAPSHPLPSHPPPSYQQSSSGHQQPPPSYSQSSQQYPSQSQPSPSPPQAFAQPPLPSYTQATMSSHLSSHHPPPPPYHPPPRQPHPPRPDIPYRHPPPVARVGPVSRVEGPDVTPIQQQQQQHSSTPSLASHLAARTPQQQSLAEQLKALLAEREVDNESSGVMRRERDASPSKRSPTSLIEDVRQAVMQADVSSLHHHHHHHHLATSSSTTTSSHQISSSTCSTSTSSSISAISPQRAPSAFYPPAGRESLRERDGIREGGTGGAPPSPKAPRSTPTAPHHPSPVAVSPNPSGVVLLSQRPLDSSHKLAPGMGEGGGGSSGDLSSGPASLGSGDEGSGASLGGSQTSLTPPDRSRRAHMWQTAPVVDWTKEQVGQWLVVQGLEGCVGRFIEVGMTGPRLLNLDLRDLKSLHLPQDDKTKLKRKVKELRLAVEKERKQAEKEKKEREKLQKKAEKLAEKAERKKK</sequence>
<feature type="region of interest" description="Disordered" evidence="13">
    <location>
        <begin position="541"/>
        <end position="620"/>
    </location>
</feature>
<dbReference type="PANTHER" id="PTHR16154">
    <property type="entry name" value="NEURABIN"/>
    <property type="match status" value="1"/>
</dbReference>
<feature type="compositionally biased region" description="Basic and acidic residues" evidence="13">
    <location>
        <begin position="368"/>
        <end position="393"/>
    </location>
</feature>
<keyword evidence="5" id="KW-0221">Differentiation</keyword>
<feature type="compositionally biased region" description="Low complexity" evidence="13">
    <location>
        <begin position="2012"/>
        <end position="2021"/>
    </location>
</feature>
<feature type="compositionally biased region" description="Polar residues" evidence="13">
    <location>
        <begin position="1597"/>
        <end position="1617"/>
    </location>
</feature>
<feature type="compositionally biased region" description="Low complexity" evidence="13">
    <location>
        <begin position="2869"/>
        <end position="2910"/>
    </location>
</feature>
<feature type="compositionally biased region" description="Polar residues" evidence="13">
    <location>
        <begin position="456"/>
        <end position="474"/>
    </location>
</feature>
<feature type="compositionally biased region" description="Low complexity" evidence="13">
    <location>
        <begin position="420"/>
        <end position="438"/>
    </location>
</feature>
<dbReference type="InterPro" id="IPR043446">
    <property type="entry name" value="Neurabin-like"/>
</dbReference>
<feature type="compositionally biased region" description="Polar residues" evidence="13">
    <location>
        <begin position="673"/>
        <end position="708"/>
    </location>
</feature>
<dbReference type="PROSITE" id="PS50106">
    <property type="entry name" value="PDZ"/>
    <property type="match status" value="1"/>
</dbReference>
<feature type="compositionally biased region" description="Basic residues" evidence="13">
    <location>
        <begin position="1937"/>
        <end position="1947"/>
    </location>
</feature>
<feature type="compositionally biased region" description="Polar residues" evidence="13">
    <location>
        <begin position="358"/>
        <end position="367"/>
    </location>
</feature>
<evidence type="ECO:0000256" key="4">
    <source>
        <dbReference type="ARBA" id="ARBA00022553"/>
    </source>
</evidence>
<feature type="region of interest" description="Disordered" evidence="13">
    <location>
        <begin position="3211"/>
        <end position="3376"/>
    </location>
</feature>
<feature type="region of interest" description="Disordered" evidence="13">
    <location>
        <begin position="1301"/>
        <end position="1344"/>
    </location>
</feature>
<feature type="region of interest" description="Disordered" evidence="13">
    <location>
        <begin position="1926"/>
        <end position="1990"/>
    </location>
</feature>
<dbReference type="Pfam" id="PF17817">
    <property type="entry name" value="PDZ_5"/>
    <property type="match status" value="1"/>
</dbReference>
<feature type="domain" description="SAM" evidence="14">
    <location>
        <begin position="3387"/>
        <end position="3429"/>
    </location>
</feature>
<feature type="compositionally biased region" description="Polar residues" evidence="13">
    <location>
        <begin position="3076"/>
        <end position="3085"/>
    </location>
</feature>
<evidence type="ECO:0000313" key="17">
    <source>
        <dbReference type="Proteomes" id="UP001292094"/>
    </source>
</evidence>
<dbReference type="Gene3D" id="2.30.42.10">
    <property type="match status" value="1"/>
</dbReference>
<reference evidence="16" key="1">
    <citation type="submission" date="2023-11" db="EMBL/GenBank/DDBJ databases">
        <title>Genome assemblies of two species of porcelain crab, Petrolisthes cinctipes and Petrolisthes manimaculis (Anomura: Porcellanidae).</title>
        <authorList>
            <person name="Angst P."/>
        </authorList>
    </citation>
    <scope>NUCLEOTIDE SEQUENCE</scope>
    <source>
        <strain evidence="16">PB745_02</strain>
        <tissue evidence="16">Gill</tissue>
    </source>
</reference>
<evidence type="ECO:0000256" key="8">
    <source>
        <dbReference type="ARBA" id="ARBA00023054"/>
    </source>
</evidence>
<feature type="compositionally biased region" description="Pro residues" evidence="13">
    <location>
        <begin position="2529"/>
        <end position="2540"/>
    </location>
</feature>
<keyword evidence="2" id="KW-0217">Developmental protein</keyword>
<protein>
    <submittedName>
        <fullName evidence="16">Uncharacterized protein</fullName>
    </submittedName>
</protein>
<dbReference type="InterPro" id="IPR001660">
    <property type="entry name" value="SAM"/>
</dbReference>
<evidence type="ECO:0000256" key="12">
    <source>
        <dbReference type="SAM" id="Coils"/>
    </source>
</evidence>
<feature type="region of interest" description="Disordered" evidence="13">
    <location>
        <begin position="661"/>
        <end position="713"/>
    </location>
</feature>
<dbReference type="EMBL" id="JAWZYT010000437">
    <property type="protein sequence ID" value="KAK4323481.1"/>
    <property type="molecule type" value="Genomic_DNA"/>
</dbReference>
<evidence type="ECO:0000256" key="10">
    <source>
        <dbReference type="ARBA" id="ARBA00023212"/>
    </source>
</evidence>
<dbReference type="CDD" id="cd06790">
    <property type="entry name" value="PDZ_neurabin-like"/>
    <property type="match status" value="1"/>
</dbReference>
<feature type="compositionally biased region" description="Basic and acidic residues" evidence="13">
    <location>
        <begin position="2462"/>
        <end position="2471"/>
    </location>
</feature>
<feature type="domain" description="PDZ" evidence="15">
    <location>
        <begin position="2357"/>
        <end position="2445"/>
    </location>
</feature>
<dbReference type="PANTHER" id="PTHR16154:SF6">
    <property type="entry name" value="SPINOPHILIN, ISOFORM J"/>
    <property type="match status" value="1"/>
</dbReference>
<feature type="region of interest" description="Disordered" evidence="13">
    <location>
        <begin position="2848"/>
        <end position="3199"/>
    </location>
</feature>
<feature type="compositionally biased region" description="Low complexity" evidence="13">
    <location>
        <begin position="3224"/>
        <end position="3253"/>
    </location>
</feature>
<feature type="compositionally biased region" description="Pro residues" evidence="13">
    <location>
        <begin position="2710"/>
        <end position="2727"/>
    </location>
</feature>
<feature type="compositionally biased region" description="Polar residues" evidence="13">
    <location>
        <begin position="1627"/>
        <end position="1646"/>
    </location>
</feature>
<feature type="region of interest" description="Disordered" evidence="13">
    <location>
        <begin position="1818"/>
        <end position="1847"/>
    </location>
</feature>
<gene>
    <name evidence="16" type="ORF">Pmani_005798</name>
</gene>
<feature type="region of interest" description="Disordered" evidence="13">
    <location>
        <begin position="2143"/>
        <end position="2259"/>
    </location>
</feature>
<feature type="region of interest" description="Disordered" evidence="13">
    <location>
        <begin position="1391"/>
        <end position="1412"/>
    </location>
</feature>
<dbReference type="GO" id="GO:0030425">
    <property type="term" value="C:dendrite"/>
    <property type="evidence" value="ECO:0007669"/>
    <property type="project" value="TreeGrafter"/>
</dbReference>
<dbReference type="GO" id="GO:0051015">
    <property type="term" value="F:actin filament binding"/>
    <property type="evidence" value="ECO:0007669"/>
    <property type="project" value="TreeGrafter"/>
</dbReference>
<comment type="caution">
    <text evidence="16">The sequence shown here is derived from an EMBL/GenBank/DDBJ whole genome shotgun (WGS) entry which is preliminary data.</text>
</comment>
<feature type="compositionally biased region" description="Polar residues" evidence="13">
    <location>
        <begin position="604"/>
        <end position="620"/>
    </location>
</feature>
<feature type="compositionally biased region" description="Low complexity" evidence="13">
    <location>
        <begin position="1393"/>
        <end position="1412"/>
    </location>
</feature>
<feature type="region of interest" description="Disordered" evidence="13">
    <location>
        <begin position="331"/>
        <end position="448"/>
    </location>
</feature>
<dbReference type="Proteomes" id="UP001292094">
    <property type="component" value="Unassembled WGS sequence"/>
</dbReference>
<evidence type="ECO:0000259" key="14">
    <source>
        <dbReference type="PROSITE" id="PS50105"/>
    </source>
</evidence>
<dbReference type="PROSITE" id="PS50105">
    <property type="entry name" value="SAM_DOMAIN"/>
    <property type="match status" value="1"/>
</dbReference>
<comment type="subcellular location">
    <subcellularLocation>
        <location evidence="1">Cytoplasm</location>
        <location evidence="1">Cytoskeleton</location>
    </subcellularLocation>
    <subcellularLocation>
        <location evidence="11">Synapse</location>
    </subcellularLocation>
</comment>
<evidence type="ECO:0000256" key="5">
    <source>
        <dbReference type="ARBA" id="ARBA00022782"/>
    </source>
</evidence>
<feature type="compositionally biased region" description="Pro residues" evidence="13">
    <location>
        <begin position="2154"/>
        <end position="2166"/>
    </location>
</feature>
<feature type="compositionally biased region" description="Pro residues" evidence="13">
    <location>
        <begin position="2027"/>
        <end position="2037"/>
    </location>
</feature>
<dbReference type="GO" id="GO:0014069">
    <property type="term" value="C:postsynaptic density"/>
    <property type="evidence" value="ECO:0007669"/>
    <property type="project" value="TreeGrafter"/>
</dbReference>